<feature type="region of interest" description="Disordered" evidence="1">
    <location>
        <begin position="553"/>
        <end position="583"/>
    </location>
</feature>
<sequence length="1440" mass="157337">MVLTIESGEASLAEAFPLRLELLVPGQTFEVRHEVRALRRDGQTWIMWNTPGGGKGGIVPVIARHAIPALCAHGKIEGYDSQRQILGKLGVKPEARSEQMADVFYGDKKSMRASAVTEMLAIWTMNSFAAACAIEPLRTAVRQLHFDAELRRPLVPPTAAASPQTGAATAELAPQTTMDVDPGQLTDVSRVDGVRVLRRDGRLFLHEKDLFGAIKLRLKVPPRHGVAGLEQVRGLRRGFQSYLPATHTGDDFERAYRCPFDSSYITEKAAFNALSSWSEPIYMATFVGFLKSGGANQQTDFASGDLVGLQADVARIFGDQMARFGNCGVGFHELSIEDQTTRAEMAVAALEIIAGVETGSLASTTHLRFKKRMLEMDPSLASCMPGPSVQPPAPVPTPRVIGERLPAVSPRPRRRLLSYHHGDQLPAPVRDVPMFTLLSWLLHPGRSALPSLISGVAVADGPSSYVRSVVLSDAAVKADGPKRLFMHRLAVYFGLSVLAQHDIAEYSGLLHSIYGGHGGYVERGYFFPRPTARAVSETCAYVPNYDNEEVPTVGQGGAGVHGGATGGDDDEPVAAADEREREETDVRIDELKENFESMWRSKRTETPLKDGGSVASILSLELALGDWLKDPSKVMFLVERALISEGIDLEDATAGLVFQFRLCANVDAGEYTTGSYMLSKSRSVVALVVYVLEAERANHHYTMMIPLALSTSRDHKDDNSTMTGVLREPIAELTALTGGSVLRFTVTHPANGRTYVLEFSFFGFVVDMMAEFALIGTADFKSAPNRDAPKHTGDKRFAQLADDDGNLGFIVVSNLEGNLAFVNSLAADGKEKGVTGISGHGVVDARLVSWCALHLAGRLFAAFITFVFTTINTWAKLSGPAFIAVAKAVRDAIKFDLQLKTKKYTSRLMVSNQGGNAARHAFQRWLPFSDVILAMIPHDERHGPRVRLVGRLLELYGRVGAAYVTEDVEDARQRAYDLAYVTMELLRLHTILFGAAPPTLRYLGGPAVAEFRRFLEAGVAPANVDARAPEYMVLLRRRVAHHHTVLLGLAAGNCDEDREIAALKSAHRAQYGECTRRPRHLGRYAAAKVWRRELSRIAGERNASRLLAPCSRPAAAAAPPRPPEVQLTGPDEPAALALFRARAALTFENERVAPVAVRVAFGETSTTCEVIFYMSRSWAFIQLHNFVFGDRGGFRIKPTTVSAWRFVEATAALTLLVKRAPAPVSKARGYPLPLRSVGTERRVIVITARDLVGQRPGTSAERLKAGFYSWRTHFMVDNPALSTTGERTTDDAFGDFNAGFTDEDKDAWKKEDAEREKRYLTSSDLVEMSGTDMDSITAGSFAAEAAWRLGTASPQYMCEFCGEMIYIAHHADDMAEYRRVEGNQAHPNCAQVRILRGEEGMGADVRPDMPAPAEQGLLPAILDDDDDDDDPGAWDEVGAS</sequence>
<accession>A0ABR1FSR4</accession>
<gene>
    <name evidence="2" type="ORF">SO694_000980110</name>
</gene>
<name>A0ABR1FSR4_AURAN</name>
<evidence type="ECO:0000256" key="1">
    <source>
        <dbReference type="SAM" id="MobiDB-lite"/>
    </source>
</evidence>
<protein>
    <submittedName>
        <fullName evidence="2">Uncharacterized protein</fullName>
    </submittedName>
</protein>
<evidence type="ECO:0000313" key="3">
    <source>
        <dbReference type="Proteomes" id="UP001363151"/>
    </source>
</evidence>
<comment type="caution">
    <text evidence="2">The sequence shown here is derived from an EMBL/GenBank/DDBJ whole genome shotgun (WGS) entry which is preliminary data.</text>
</comment>
<feature type="compositionally biased region" description="Low complexity" evidence="1">
    <location>
        <begin position="157"/>
        <end position="170"/>
    </location>
</feature>
<reference evidence="2 3" key="1">
    <citation type="submission" date="2024-03" db="EMBL/GenBank/DDBJ databases">
        <title>Aureococcus anophagefferens CCMP1851 and Kratosvirus quantuckense: Draft genome of a second virus-susceptible host strain in the model system.</title>
        <authorList>
            <person name="Chase E."/>
            <person name="Truchon A.R."/>
            <person name="Schepens W."/>
            <person name="Wilhelm S.W."/>
        </authorList>
    </citation>
    <scope>NUCLEOTIDE SEQUENCE [LARGE SCALE GENOMIC DNA]</scope>
    <source>
        <strain evidence="2 3">CCMP1851</strain>
    </source>
</reference>
<dbReference type="EMBL" id="JBBJCI010000248">
    <property type="protein sequence ID" value="KAK7237615.1"/>
    <property type="molecule type" value="Genomic_DNA"/>
</dbReference>
<organism evidence="2 3">
    <name type="scientific">Aureococcus anophagefferens</name>
    <name type="common">Harmful bloom alga</name>
    <dbReference type="NCBI Taxonomy" id="44056"/>
    <lineage>
        <taxon>Eukaryota</taxon>
        <taxon>Sar</taxon>
        <taxon>Stramenopiles</taxon>
        <taxon>Ochrophyta</taxon>
        <taxon>Pelagophyceae</taxon>
        <taxon>Pelagomonadales</taxon>
        <taxon>Pelagomonadaceae</taxon>
        <taxon>Aureococcus</taxon>
    </lineage>
</organism>
<proteinExistence type="predicted"/>
<feature type="region of interest" description="Disordered" evidence="1">
    <location>
        <begin position="1403"/>
        <end position="1440"/>
    </location>
</feature>
<dbReference type="Proteomes" id="UP001363151">
    <property type="component" value="Unassembled WGS sequence"/>
</dbReference>
<feature type="compositionally biased region" description="Acidic residues" evidence="1">
    <location>
        <begin position="1422"/>
        <end position="1433"/>
    </location>
</feature>
<feature type="compositionally biased region" description="Gly residues" evidence="1">
    <location>
        <begin position="554"/>
        <end position="566"/>
    </location>
</feature>
<keyword evidence="3" id="KW-1185">Reference proteome</keyword>
<evidence type="ECO:0000313" key="2">
    <source>
        <dbReference type="EMBL" id="KAK7237615.1"/>
    </source>
</evidence>
<feature type="region of interest" description="Disordered" evidence="1">
    <location>
        <begin position="156"/>
        <end position="184"/>
    </location>
</feature>